<comment type="caution">
    <text evidence="1">The sequence shown here is derived from an EMBL/GenBank/DDBJ whole genome shotgun (WGS) entry which is preliminary data.</text>
</comment>
<reference evidence="1 2" key="1">
    <citation type="journal article" date="2022" name="Nat. Ecol. Evol.">
        <title>A masculinizing supergene underlies an exaggerated male reproductive morph in a spider.</title>
        <authorList>
            <person name="Hendrickx F."/>
            <person name="De Corte Z."/>
            <person name="Sonet G."/>
            <person name="Van Belleghem S.M."/>
            <person name="Kostlbacher S."/>
            <person name="Vangestel C."/>
        </authorList>
    </citation>
    <scope>NUCLEOTIDE SEQUENCE [LARGE SCALE GENOMIC DNA]</scope>
    <source>
        <strain evidence="1">W744_W776</strain>
    </source>
</reference>
<sequence length="164" mass="18131">MGFIRESVIFGKEPKHIPNAVTKNRAVVSNNLVSAKYPVLDTNVTYKFFLLQIAPPTCSNVIKAFFYWCISFTAIFSETKSRPHILLVPKCLGCQIIITTNELIVAPNGTNPKKLNVHPACDGDRNLSSVYTLSLNDPLPVQPDYPKGLITPPNVSFLFHVGDS</sequence>
<dbReference type="AlphaFoldDB" id="A0AAV6TV29"/>
<accession>A0AAV6TV29</accession>
<name>A0AAV6TV29_9ARAC</name>
<keyword evidence="2" id="KW-1185">Reference proteome</keyword>
<evidence type="ECO:0000313" key="2">
    <source>
        <dbReference type="Proteomes" id="UP000827092"/>
    </source>
</evidence>
<gene>
    <name evidence="1" type="ORF">JTE90_026931</name>
</gene>
<evidence type="ECO:0000313" key="1">
    <source>
        <dbReference type="EMBL" id="KAG8175947.1"/>
    </source>
</evidence>
<dbReference type="Proteomes" id="UP000827092">
    <property type="component" value="Unassembled WGS sequence"/>
</dbReference>
<protein>
    <submittedName>
        <fullName evidence="1">Uncharacterized protein</fullName>
    </submittedName>
</protein>
<dbReference type="EMBL" id="JAFNEN010000938">
    <property type="protein sequence ID" value="KAG8175947.1"/>
    <property type="molecule type" value="Genomic_DNA"/>
</dbReference>
<organism evidence="1 2">
    <name type="scientific">Oedothorax gibbosus</name>
    <dbReference type="NCBI Taxonomy" id="931172"/>
    <lineage>
        <taxon>Eukaryota</taxon>
        <taxon>Metazoa</taxon>
        <taxon>Ecdysozoa</taxon>
        <taxon>Arthropoda</taxon>
        <taxon>Chelicerata</taxon>
        <taxon>Arachnida</taxon>
        <taxon>Araneae</taxon>
        <taxon>Araneomorphae</taxon>
        <taxon>Entelegynae</taxon>
        <taxon>Araneoidea</taxon>
        <taxon>Linyphiidae</taxon>
        <taxon>Erigoninae</taxon>
        <taxon>Oedothorax</taxon>
    </lineage>
</organism>
<proteinExistence type="predicted"/>